<evidence type="ECO:0000256" key="4">
    <source>
        <dbReference type="ARBA" id="ARBA00022673"/>
    </source>
</evidence>
<keyword evidence="2" id="KW-0813">Transport</keyword>
<evidence type="ECO:0000256" key="10">
    <source>
        <dbReference type="ARBA" id="ARBA00023136"/>
    </source>
</evidence>
<comment type="subcellular location">
    <subcellularLocation>
        <location evidence="1">Membrane</location>
        <topology evidence="1">Multi-pass membrane protein</topology>
    </subcellularLocation>
</comment>
<dbReference type="InterPro" id="IPR027359">
    <property type="entry name" value="Volt_channel_dom_sf"/>
</dbReference>
<dbReference type="PANTHER" id="PTHR45628">
    <property type="entry name" value="VOLTAGE-DEPENDENT CALCIUM CHANNEL TYPE A SUBUNIT ALPHA-1"/>
    <property type="match status" value="1"/>
</dbReference>
<dbReference type="GO" id="GO:0034702">
    <property type="term" value="C:monoatomic ion channel complex"/>
    <property type="evidence" value="ECO:0007669"/>
    <property type="project" value="UniProtKB-KW"/>
</dbReference>
<keyword evidence="5 14" id="KW-0812">Transmembrane</keyword>
<evidence type="ECO:0000256" key="14">
    <source>
        <dbReference type="SAM" id="Phobius"/>
    </source>
</evidence>
<evidence type="ECO:0000256" key="1">
    <source>
        <dbReference type="ARBA" id="ARBA00004141"/>
    </source>
</evidence>
<evidence type="ECO:0000256" key="6">
    <source>
        <dbReference type="ARBA" id="ARBA00022837"/>
    </source>
</evidence>
<keyword evidence="3" id="KW-0109">Calcium transport</keyword>
<protein>
    <recommendedName>
        <fullName evidence="15">Ion transport domain-containing protein</fullName>
    </recommendedName>
</protein>
<reference evidence="16" key="1">
    <citation type="journal article" date="2008" name="Nature">
        <title>The amphioxus genome and the evolution of the chordate karyotype.</title>
        <authorList>
            <consortium name="US DOE Joint Genome Institute (JGI-PGF)"/>
            <person name="Putnam N.H."/>
            <person name="Butts T."/>
            <person name="Ferrier D.E.K."/>
            <person name="Furlong R.F."/>
            <person name="Hellsten U."/>
            <person name="Kawashima T."/>
            <person name="Robinson-Rechavi M."/>
            <person name="Shoguchi E."/>
            <person name="Terry A."/>
            <person name="Yu J.-K."/>
            <person name="Benito-Gutierrez E.L."/>
            <person name="Dubchak I."/>
            <person name="Garcia-Fernandez J."/>
            <person name="Gibson-Brown J.J."/>
            <person name="Grigoriev I.V."/>
            <person name="Horton A.C."/>
            <person name="de Jong P.J."/>
            <person name="Jurka J."/>
            <person name="Kapitonov V.V."/>
            <person name="Kohara Y."/>
            <person name="Kuroki Y."/>
            <person name="Lindquist E."/>
            <person name="Lucas S."/>
            <person name="Osoegawa K."/>
            <person name="Pennacchio L.A."/>
            <person name="Salamov A.A."/>
            <person name="Satou Y."/>
            <person name="Sauka-Spengler T."/>
            <person name="Schmutz J."/>
            <person name="Shin-I T."/>
            <person name="Toyoda A."/>
            <person name="Bronner-Fraser M."/>
            <person name="Fujiyama A."/>
            <person name="Holland L.Z."/>
            <person name="Holland P.W.H."/>
            <person name="Satoh N."/>
            <person name="Rokhsar D.S."/>
        </authorList>
    </citation>
    <scope>NUCLEOTIDE SEQUENCE [LARGE SCALE GENOMIC DNA]</scope>
    <source>
        <strain evidence="16">S238N-H82</strain>
        <tissue evidence="16">Testes</tissue>
    </source>
</reference>
<evidence type="ECO:0000256" key="8">
    <source>
        <dbReference type="ARBA" id="ARBA00022989"/>
    </source>
</evidence>
<accession>C3ZKU8</accession>
<keyword evidence="10 14" id="KW-0472">Membrane</keyword>
<keyword evidence="4" id="KW-0107">Calcium channel</keyword>
<evidence type="ECO:0000256" key="5">
    <source>
        <dbReference type="ARBA" id="ARBA00022692"/>
    </source>
</evidence>
<evidence type="ECO:0000259" key="15">
    <source>
        <dbReference type="Pfam" id="PF00520"/>
    </source>
</evidence>
<feature type="transmembrane region" description="Helical" evidence="14">
    <location>
        <begin position="225"/>
        <end position="246"/>
    </location>
</feature>
<feature type="compositionally biased region" description="Basic and acidic residues" evidence="13">
    <location>
        <begin position="117"/>
        <end position="128"/>
    </location>
</feature>
<gene>
    <name evidence="16" type="ORF">BRAFLDRAFT_90017</name>
</gene>
<dbReference type="SUPFAM" id="SSF81324">
    <property type="entry name" value="Voltage-gated potassium channels"/>
    <property type="match status" value="1"/>
</dbReference>
<dbReference type="InParanoid" id="C3ZKU8"/>
<proteinExistence type="predicted"/>
<dbReference type="InterPro" id="IPR050599">
    <property type="entry name" value="VDCC_alpha-1_subunit"/>
</dbReference>
<dbReference type="InterPro" id="IPR005821">
    <property type="entry name" value="Ion_trans_dom"/>
</dbReference>
<dbReference type="PANTHER" id="PTHR45628:SF7">
    <property type="entry name" value="VOLTAGE-DEPENDENT CALCIUM CHANNEL TYPE A SUBUNIT ALPHA-1"/>
    <property type="match status" value="1"/>
</dbReference>
<keyword evidence="6" id="KW-0106">Calcium</keyword>
<feature type="compositionally biased region" description="Polar residues" evidence="13">
    <location>
        <begin position="86"/>
        <end position="98"/>
    </location>
</feature>
<name>C3ZKU8_BRAFL</name>
<dbReference type="STRING" id="7739.C3ZKU8"/>
<feature type="transmembrane region" description="Helical" evidence="14">
    <location>
        <begin position="186"/>
        <end position="205"/>
    </location>
</feature>
<evidence type="ECO:0000256" key="11">
    <source>
        <dbReference type="ARBA" id="ARBA00023180"/>
    </source>
</evidence>
<keyword evidence="12" id="KW-0407">Ion channel</keyword>
<dbReference type="eggNOG" id="KOG2301">
    <property type="taxonomic scope" value="Eukaryota"/>
</dbReference>
<dbReference type="Pfam" id="PF00520">
    <property type="entry name" value="Ion_trans"/>
    <property type="match status" value="1"/>
</dbReference>
<feature type="domain" description="Ion transport" evidence="15">
    <location>
        <begin position="185"/>
        <end position="267"/>
    </location>
</feature>
<keyword evidence="11" id="KW-0325">Glycoprotein</keyword>
<keyword evidence="9" id="KW-0406">Ion transport</keyword>
<keyword evidence="7" id="KW-0851">Voltage-gated channel</keyword>
<dbReference type="GO" id="GO:0005245">
    <property type="term" value="F:voltage-gated calcium channel activity"/>
    <property type="evidence" value="ECO:0007669"/>
    <property type="project" value="UniProtKB-ARBA"/>
</dbReference>
<evidence type="ECO:0000256" key="9">
    <source>
        <dbReference type="ARBA" id="ARBA00023065"/>
    </source>
</evidence>
<evidence type="ECO:0000256" key="2">
    <source>
        <dbReference type="ARBA" id="ARBA00022448"/>
    </source>
</evidence>
<evidence type="ECO:0000313" key="16">
    <source>
        <dbReference type="EMBL" id="EEN46849.1"/>
    </source>
</evidence>
<dbReference type="EMBL" id="GG666639">
    <property type="protein sequence ID" value="EEN46849.1"/>
    <property type="molecule type" value="Genomic_DNA"/>
</dbReference>
<evidence type="ECO:0000256" key="3">
    <source>
        <dbReference type="ARBA" id="ARBA00022568"/>
    </source>
</evidence>
<dbReference type="AlphaFoldDB" id="C3ZKU8"/>
<evidence type="ECO:0000256" key="12">
    <source>
        <dbReference type="ARBA" id="ARBA00023303"/>
    </source>
</evidence>
<dbReference type="Gene3D" id="1.20.120.350">
    <property type="entry name" value="Voltage-gated potassium channels. Chain C"/>
    <property type="match status" value="1"/>
</dbReference>
<evidence type="ECO:0000256" key="7">
    <source>
        <dbReference type="ARBA" id="ARBA00022882"/>
    </source>
</evidence>
<keyword evidence="8 14" id="KW-1133">Transmembrane helix</keyword>
<sequence length="297" mass="33382">MSDLATRASRGLANVASGLIKFNVEQKKQPMRRDYSAHEQIMQSDDQNALSVPDQLDGQDGYQYEGSPRMGRRHGLTSGHREAAMASSQASRTTTSLQKDLEMASFSASGAGPPMNPEERRRQLEERRKYKHTVARRARTMAYYNPIPAQKNCITDNRSLFILREDNIIRSLSGCRPFLDSLLSTPFDYFIICTIVANCVVLALEDHLPKDDRTPLSEQLELTEPYFLGIFCVEAAVKIIALGFVLHKGSYLRNGWNIMDFVVVVTGHVGETDRKLGQRSQKLQYGSQQEDSTTESV</sequence>
<feature type="region of interest" description="Disordered" evidence="13">
    <location>
        <begin position="45"/>
        <end position="129"/>
    </location>
</feature>
<organism>
    <name type="scientific">Branchiostoma floridae</name>
    <name type="common">Florida lancelet</name>
    <name type="synonym">Amphioxus</name>
    <dbReference type="NCBI Taxonomy" id="7739"/>
    <lineage>
        <taxon>Eukaryota</taxon>
        <taxon>Metazoa</taxon>
        <taxon>Chordata</taxon>
        <taxon>Cephalochordata</taxon>
        <taxon>Leptocardii</taxon>
        <taxon>Amphioxiformes</taxon>
        <taxon>Branchiostomatidae</taxon>
        <taxon>Branchiostoma</taxon>
    </lineage>
</organism>
<evidence type="ECO:0000256" key="13">
    <source>
        <dbReference type="SAM" id="MobiDB-lite"/>
    </source>
</evidence>